<gene>
    <name evidence="2" type="ORF">EVAR_13361_1</name>
</gene>
<proteinExistence type="predicted"/>
<sequence length="124" mass="13910">MKILSISAACPRTHWGVGVGGVARGVGVPVPPPGDLLATISMFEQQIKAEPMSFYSSHPHVHTGPTIMRTDSNHTLINQHHPQEDSKDSLIVQQQVQHQQDLLEQHQEQLQHQHEQDELSKMFL</sequence>
<dbReference type="Proteomes" id="UP000299102">
    <property type="component" value="Unassembled WGS sequence"/>
</dbReference>
<dbReference type="EMBL" id="BGZK01000081">
    <property type="protein sequence ID" value="GBP16744.1"/>
    <property type="molecule type" value="Genomic_DNA"/>
</dbReference>
<reference evidence="2 3" key="1">
    <citation type="journal article" date="2019" name="Commun. Biol.">
        <title>The bagworm genome reveals a unique fibroin gene that provides high tensile strength.</title>
        <authorList>
            <person name="Kono N."/>
            <person name="Nakamura H."/>
            <person name="Ohtoshi R."/>
            <person name="Tomita M."/>
            <person name="Numata K."/>
            <person name="Arakawa K."/>
        </authorList>
    </citation>
    <scope>NUCLEOTIDE SEQUENCE [LARGE SCALE GENOMIC DNA]</scope>
</reference>
<protein>
    <submittedName>
        <fullName evidence="2">Uncharacterized protein</fullName>
    </submittedName>
</protein>
<organism evidence="2 3">
    <name type="scientific">Eumeta variegata</name>
    <name type="common">Bagworm moth</name>
    <name type="synonym">Eumeta japonica</name>
    <dbReference type="NCBI Taxonomy" id="151549"/>
    <lineage>
        <taxon>Eukaryota</taxon>
        <taxon>Metazoa</taxon>
        <taxon>Ecdysozoa</taxon>
        <taxon>Arthropoda</taxon>
        <taxon>Hexapoda</taxon>
        <taxon>Insecta</taxon>
        <taxon>Pterygota</taxon>
        <taxon>Neoptera</taxon>
        <taxon>Endopterygota</taxon>
        <taxon>Lepidoptera</taxon>
        <taxon>Glossata</taxon>
        <taxon>Ditrysia</taxon>
        <taxon>Tineoidea</taxon>
        <taxon>Psychidae</taxon>
        <taxon>Oiketicinae</taxon>
        <taxon>Eumeta</taxon>
    </lineage>
</organism>
<keyword evidence="3" id="KW-1185">Reference proteome</keyword>
<evidence type="ECO:0000256" key="1">
    <source>
        <dbReference type="SAM" id="MobiDB-lite"/>
    </source>
</evidence>
<name>A0A4C1TS63_EUMVA</name>
<evidence type="ECO:0000313" key="3">
    <source>
        <dbReference type="Proteomes" id="UP000299102"/>
    </source>
</evidence>
<dbReference type="OrthoDB" id="7482137at2759"/>
<feature type="region of interest" description="Disordered" evidence="1">
    <location>
        <begin position="78"/>
        <end position="97"/>
    </location>
</feature>
<accession>A0A4C1TS63</accession>
<comment type="caution">
    <text evidence="2">The sequence shown here is derived from an EMBL/GenBank/DDBJ whole genome shotgun (WGS) entry which is preliminary data.</text>
</comment>
<evidence type="ECO:0000313" key="2">
    <source>
        <dbReference type="EMBL" id="GBP16744.1"/>
    </source>
</evidence>
<dbReference type="AlphaFoldDB" id="A0A4C1TS63"/>